<name>G1Q0P7_MYOLU</name>
<feature type="region of interest" description="Disordered" evidence="5">
    <location>
        <begin position="136"/>
        <end position="156"/>
    </location>
</feature>
<evidence type="ECO:0000259" key="8">
    <source>
        <dbReference type="Pfam" id="PF07686"/>
    </source>
</evidence>
<dbReference type="GO" id="GO:0007165">
    <property type="term" value="P:signal transduction"/>
    <property type="evidence" value="ECO:0007669"/>
    <property type="project" value="TreeGrafter"/>
</dbReference>
<dbReference type="eggNOG" id="ENOG502STHX">
    <property type="taxonomic scope" value="Eukaryota"/>
</dbReference>
<dbReference type="SUPFAM" id="SSF48726">
    <property type="entry name" value="Immunoglobulin"/>
    <property type="match status" value="2"/>
</dbReference>
<dbReference type="PANTHER" id="PTHR44427:SF1">
    <property type="entry name" value="CARCINOEMBRYONIC ANTIGEN-RELATED CELL ADHESION MOLECULE 1"/>
    <property type="match status" value="1"/>
</dbReference>
<dbReference type="InterPro" id="IPR013783">
    <property type="entry name" value="Ig-like_fold"/>
</dbReference>
<protein>
    <submittedName>
        <fullName evidence="9">Uncharacterized protein</fullName>
    </submittedName>
</protein>
<reference evidence="9 10" key="1">
    <citation type="journal article" date="2011" name="Nature">
        <title>A high-resolution map of human evolutionary constraint using 29 mammals.</title>
        <authorList>
            <person name="Lindblad-Toh K."/>
            <person name="Garber M."/>
            <person name="Zuk O."/>
            <person name="Lin M.F."/>
            <person name="Parker B.J."/>
            <person name="Washietl S."/>
            <person name="Kheradpour P."/>
            <person name="Ernst J."/>
            <person name="Jordan G."/>
            <person name="Mauceli E."/>
            <person name="Ward L.D."/>
            <person name="Lowe C.B."/>
            <person name="Holloway A.K."/>
            <person name="Clamp M."/>
            <person name="Gnerre S."/>
            <person name="Alfoldi J."/>
            <person name="Beal K."/>
            <person name="Chang J."/>
            <person name="Clawson H."/>
            <person name="Cuff J."/>
            <person name="Di Palma F."/>
            <person name="Fitzgerald S."/>
            <person name="Flicek P."/>
            <person name="Guttman M."/>
            <person name="Hubisz M.J."/>
            <person name="Jaffe D.B."/>
            <person name="Jungreis I."/>
            <person name="Kent W.J."/>
            <person name="Kostka D."/>
            <person name="Lara M."/>
            <person name="Martins A.L."/>
            <person name="Massingham T."/>
            <person name="Moltke I."/>
            <person name="Raney B.J."/>
            <person name="Rasmussen M.D."/>
            <person name="Robinson J."/>
            <person name="Stark A."/>
            <person name="Vilella A.J."/>
            <person name="Wen J."/>
            <person name="Xie X."/>
            <person name="Zody M.C."/>
            <person name="Baldwin J."/>
            <person name="Bloom T."/>
            <person name="Chin C.W."/>
            <person name="Heiman D."/>
            <person name="Nicol R."/>
            <person name="Nusbaum C."/>
            <person name="Young S."/>
            <person name="Wilkinson J."/>
            <person name="Worley K.C."/>
            <person name="Kovar C.L."/>
            <person name="Muzny D.M."/>
            <person name="Gibbs R.A."/>
            <person name="Cree A."/>
            <person name="Dihn H.H."/>
            <person name="Fowler G."/>
            <person name="Jhangiani S."/>
            <person name="Joshi V."/>
            <person name="Lee S."/>
            <person name="Lewis L.R."/>
            <person name="Nazareth L.V."/>
            <person name="Okwuonu G."/>
            <person name="Santibanez J."/>
            <person name="Warren W.C."/>
            <person name="Mardis E.R."/>
            <person name="Weinstock G.M."/>
            <person name="Wilson R.K."/>
            <person name="Delehaunty K."/>
            <person name="Dooling D."/>
            <person name="Fronik C."/>
            <person name="Fulton L."/>
            <person name="Fulton B."/>
            <person name="Graves T."/>
            <person name="Minx P."/>
            <person name="Sodergren E."/>
            <person name="Birney E."/>
            <person name="Margulies E.H."/>
            <person name="Herrero J."/>
            <person name="Green E.D."/>
            <person name="Haussler D."/>
            <person name="Siepel A."/>
            <person name="Goldman N."/>
            <person name="Pollard K.S."/>
            <person name="Pedersen J.S."/>
            <person name="Lander E.S."/>
            <person name="Kellis M."/>
        </authorList>
    </citation>
    <scope>NUCLEOTIDE SEQUENCE [LARGE SCALE GENOMIC DNA]</scope>
</reference>
<dbReference type="GO" id="GO:1990782">
    <property type="term" value="F:protein tyrosine kinase binding"/>
    <property type="evidence" value="ECO:0007669"/>
    <property type="project" value="TreeGrafter"/>
</dbReference>
<organism evidence="9 10">
    <name type="scientific">Myotis lucifugus</name>
    <name type="common">Little brown bat</name>
    <dbReference type="NCBI Taxonomy" id="59463"/>
    <lineage>
        <taxon>Eukaryota</taxon>
        <taxon>Metazoa</taxon>
        <taxon>Chordata</taxon>
        <taxon>Craniata</taxon>
        <taxon>Vertebrata</taxon>
        <taxon>Euteleostomi</taxon>
        <taxon>Mammalia</taxon>
        <taxon>Eutheria</taxon>
        <taxon>Laurasiatheria</taxon>
        <taxon>Chiroptera</taxon>
        <taxon>Yangochiroptera</taxon>
        <taxon>Vespertilionidae</taxon>
        <taxon>Myotis</taxon>
    </lineage>
</organism>
<accession>G1Q0P7</accession>
<dbReference type="HOGENOM" id="CLU_024555_4_1_1"/>
<keyword evidence="2" id="KW-0325">Glycoprotein</keyword>
<evidence type="ECO:0000256" key="5">
    <source>
        <dbReference type="SAM" id="MobiDB-lite"/>
    </source>
</evidence>
<evidence type="ECO:0000256" key="1">
    <source>
        <dbReference type="ARBA" id="ARBA00022729"/>
    </source>
</evidence>
<comment type="similarity">
    <text evidence="4">Belongs to the immunoglobulin superfamily. CEA family.</text>
</comment>
<dbReference type="InterPro" id="IPR050831">
    <property type="entry name" value="CEA_cell_adhesion"/>
</dbReference>
<dbReference type="InterPro" id="IPR013106">
    <property type="entry name" value="Ig_V-set"/>
</dbReference>
<dbReference type="EMBL" id="AAPE02065157">
    <property type="status" value="NOT_ANNOTATED_CDS"/>
    <property type="molecule type" value="Genomic_DNA"/>
</dbReference>
<feature type="signal peptide" evidence="6">
    <location>
        <begin position="1"/>
        <end position="33"/>
    </location>
</feature>
<feature type="domain" description="Immunoglobulin I-set" evidence="7">
    <location>
        <begin position="171"/>
        <end position="219"/>
    </location>
</feature>
<feature type="chain" id="PRO_5003418603" evidence="6">
    <location>
        <begin position="34"/>
        <end position="229"/>
    </location>
</feature>
<reference evidence="9" key="2">
    <citation type="submission" date="2025-08" db="UniProtKB">
        <authorList>
            <consortium name="Ensembl"/>
        </authorList>
    </citation>
    <scope>IDENTIFICATION</scope>
</reference>
<dbReference type="PANTHER" id="PTHR44427">
    <property type="entry name" value="CARCINOEMBRYONIC ANTIGEN-RELATED CELL ADHESION MOLECULE 19"/>
    <property type="match status" value="1"/>
</dbReference>
<reference evidence="9" key="3">
    <citation type="submission" date="2025-09" db="UniProtKB">
        <authorList>
            <consortium name="Ensembl"/>
        </authorList>
    </citation>
    <scope>IDENTIFICATION</scope>
</reference>
<dbReference type="InterPro" id="IPR036179">
    <property type="entry name" value="Ig-like_dom_sf"/>
</dbReference>
<dbReference type="Pfam" id="PF07686">
    <property type="entry name" value="V-set"/>
    <property type="match status" value="1"/>
</dbReference>
<proteinExistence type="inferred from homology"/>
<evidence type="ECO:0000313" key="10">
    <source>
        <dbReference type="Proteomes" id="UP000001074"/>
    </source>
</evidence>
<dbReference type="InterPro" id="IPR013098">
    <property type="entry name" value="Ig_I-set"/>
</dbReference>
<keyword evidence="1 6" id="KW-0732">Signal</keyword>
<sequence>CSPQAPALKGKVPMVAMLLTCSLLTFWSLPTTAQLTIGSVPPNAAKGKDVLLCVHNLPWFLGGYVLFKGESADSNHQIVSYVIDAHEIQPGPAYSSQETIYPNGSLLFQVTLKDTGYYTIVGLLYDSKTEIFQPYRHSPQREGTPGSRNPEEPGQISLITTKHKWSTSTRMWFFNDHNLLHTERMEQSQGISTLTIDLVWSKDTGGYQCEVFNPVGSDKGETLRLDIKY</sequence>
<evidence type="ECO:0000256" key="4">
    <source>
        <dbReference type="ARBA" id="ARBA00038222"/>
    </source>
</evidence>
<dbReference type="GO" id="GO:0005886">
    <property type="term" value="C:plasma membrane"/>
    <property type="evidence" value="ECO:0007669"/>
    <property type="project" value="TreeGrafter"/>
</dbReference>
<dbReference type="Proteomes" id="UP000001074">
    <property type="component" value="Unassembled WGS sequence"/>
</dbReference>
<evidence type="ECO:0000256" key="3">
    <source>
        <dbReference type="ARBA" id="ARBA00023319"/>
    </source>
</evidence>
<dbReference type="GO" id="GO:0002682">
    <property type="term" value="P:regulation of immune system process"/>
    <property type="evidence" value="ECO:0007669"/>
    <property type="project" value="TreeGrafter"/>
</dbReference>
<dbReference type="GO" id="GO:0009986">
    <property type="term" value="C:cell surface"/>
    <property type="evidence" value="ECO:0007669"/>
    <property type="project" value="TreeGrafter"/>
</dbReference>
<evidence type="ECO:0000256" key="2">
    <source>
        <dbReference type="ARBA" id="ARBA00023180"/>
    </source>
</evidence>
<keyword evidence="10" id="KW-1185">Reference proteome</keyword>
<dbReference type="CDD" id="cd05774">
    <property type="entry name" value="IgV_CEACAM_D1"/>
    <property type="match status" value="1"/>
</dbReference>
<evidence type="ECO:0000256" key="6">
    <source>
        <dbReference type="SAM" id="SignalP"/>
    </source>
</evidence>
<feature type="domain" description="Immunoglobulin V-set" evidence="8">
    <location>
        <begin position="41"/>
        <end position="125"/>
    </location>
</feature>
<dbReference type="AlphaFoldDB" id="G1Q0P7"/>
<dbReference type="Pfam" id="PF07679">
    <property type="entry name" value="I-set"/>
    <property type="match status" value="1"/>
</dbReference>
<dbReference type="InParanoid" id="G1Q0P7"/>
<dbReference type="GeneTree" id="ENSGT01100000263479"/>
<dbReference type="Gene3D" id="2.60.40.10">
    <property type="entry name" value="Immunoglobulins"/>
    <property type="match status" value="2"/>
</dbReference>
<evidence type="ECO:0000259" key="7">
    <source>
        <dbReference type="Pfam" id="PF07679"/>
    </source>
</evidence>
<dbReference type="Ensembl" id="ENSMLUT00000031266.1">
    <property type="protein sequence ID" value="ENSMLUP00000017279.1"/>
    <property type="gene ID" value="ENSMLUG00000024208.1"/>
</dbReference>
<keyword evidence="3" id="KW-0393">Immunoglobulin domain</keyword>
<evidence type="ECO:0000313" key="9">
    <source>
        <dbReference type="Ensembl" id="ENSMLUP00000017279.1"/>
    </source>
</evidence>